<evidence type="ECO:0000313" key="2">
    <source>
        <dbReference type="Proteomes" id="UP000784294"/>
    </source>
</evidence>
<name>A0A3S4ZTK2_9PLAT</name>
<organism evidence="1 2">
    <name type="scientific">Protopolystoma xenopodis</name>
    <dbReference type="NCBI Taxonomy" id="117903"/>
    <lineage>
        <taxon>Eukaryota</taxon>
        <taxon>Metazoa</taxon>
        <taxon>Spiralia</taxon>
        <taxon>Lophotrochozoa</taxon>
        <taxon>Platyhelminthes</taxon>
        <taxon>Monogenea</taxon>
        <taxon>Polyopisthocotylea</taxon>
        <taxon>Polystomatidea</taxon>
        <taxon>Polystomatidae</taxon>
        <taxon>Protopolystoma</taxon>
    </lineage>
</organism>
<proteinExistence type="predicted"/>
<dbReference type="AlphaFoldDB" id="A0A3S4ZTK2"/>
<protein>
    <submittedName>
        <fullName evidence="1">Uncharacterized protein</fullName>
    </submittedName>
</protein>
<dbReference type="EMBL" id="CAAALY010012411">
    <property type="protein sequence ID" value="VEL11647.1"/>
    <property type="molecule type" value="Genomic_DNA"/>
</dbReference>
<comment type="caution">
    <text evidence="1">The sequence shown here is derived from an EMBL/GenBank/DDBJ whole genome shotgun (WGS) entry which is preliminary data.</text>
</comment>
<keyword evidence="2" id="KW-1185">Reference proteome</keyword>
<accession>A0A3S4ZTK2</accession>
<sequence length="123" mass="13894">MFLIFLVDQFHSVAVPVCVLLQALFLKALEARTLPHQRAERLGSDSHSCRYQSLPSRVVSLTKPVLTKRIVNAYLWSLAASQVAFQYILAITPNFCDGLSICLPIAQARPPKLYWFIQTDIPH</sequence>
<gene>
    <name evidence="1" type="ORF">PXEA_LOCUS5087</name>
</gene>
<dbReference type="Proteomes" id="UP000784294">
    <property type="component" value="Unassembled WGS sequence"/>
</dbReference>
<evidence type="ECO:0000313" key="1">
    <source>
        <dbReference type="EMBL" id="VEL11647.1"/>
    </source>
</evidence>
<reference evidence="1" key="1">
    <citation type="submission" date="2018-11" db="EMBL/GenBank/DDBJ databases">
        <authorList>
            <consortium name="Pathogen Informatics"/>
        </authorList>
    </citation>
    <scope>NUCLEOTIDE SEQUENCE</scope>
</reference>